<accession>A0AAD8MHA4</accession>
<comment type="caution">
    <text evidence="2">The sequence shown here is derived from an EMBL/GenBank/DDBJ whole genome shotgun (WGS) entry which is preliminary data.</text>
</comment>
<keyword evidence="3" id="KW-1185">Reference proteome</keyword>
<dbReference type="PANTHER" id="PTHR31672:SF13">
    <property type="entry name" value="F-BOX PROTEIN CPR30-LIKE"/>
    <property type="match status" value="1"/>
</dbReference>
<feature type="domain" description="F-box associated beta-propeller type 3" evidence="1">
    <location>
        <begin position="128"/>
        <end position="329"/>
    </location>
</feature>
<dbReference type="PANTHER" id="PTHR31672">
    <property type="entry name" value="BNACNNG10540D PROTEIN"/>
    <property type="match status" value="1"/>
</dbReference>
<dbReference type="InterPro" id="IPR013187">
    <property type="entry name" value="F-box-assoc_dom_typ3"/>
</dbReference>
<name>A0AAD8MHA4_9APIA</name>
<dbReference type="Proteomes" id="UP001237642">
    <property type="component" value="Unassembled WGS sequence"/>
</dbReference>
<dbReference type="AlphaFoldDB" id="A0AAD8MHA4"/>
<dbReference type="Gene3D" id="1.20.1280.50">
    <property type="match status" value="1"/>
</dbReference>
<organism evidence="2 3">
    <name type="scientific">Heracleum sosnowskyi</name>
    <dbReference type="NCBI Taxonomy" id="360622"/>
    <lineage>
        <taxon>Eukaryota</taxon>
        <taxon>Viridiplantae</taxon>
        <taxon>Streptophyta</taxon>
        <taxon>Embryophyta</taxon>
        <taxon>Tracheophyta</taxon>
        <taxon>Spermatophyta</taxon>
        <taxon>Magnoliopsida</taxon>
        <taxon>eudicotyledons</taxon>
        <taxon>Gunneridae</taxon>
        <taxon>Pentapetalae</taxon>
        <taxon>asterids</taxon>
        <taxon>campanulids</taxon>
        <taxon>Apiales</taxon>
        <taxon>Apiaceae</taxon>
        <taxon>Apioideae</taxon>
        <taxon>apioid superclade</taxon>
        <taxon>Tordylieae</taxon>
        <taxon>Tordyliinae</taxon>
        <taxon>Heracleum</taxon>
    </lineage>
</organism>
<reference evidence="2" key="1">
    <citation type="submission" date="2023-02" db="EMBL/GenBank/DDBJ databases">
        <title>Genome of toxic invasive species Heracleum sosnowskyi carries increased number of genes despite the absence of recent whole-genome duplications.</title>
        <authorList>
            <person name="Schelkunov M."/>
            <person name="Shtratnikova V."/>
            <person name="Makarenko M."/>
            <person name="Klepikova A."/>
            <person name="Omelchenko D."/>
            <person name="Novikova G."/>
            <person name="Obukhova E."/>
            <person name="Bogdanov V."/>
            <person name="Penin A."/>
            <person name="Logacheva M."/>
        </authorList>
    </citation>
    <scope>NUCLEOTIDE SEQUENCE</scope>
    <source>
        <strain evidence="2">Hsosn_3</strain>
        <tissue evidence="2">Leaf</tissue>
    </source>
</reference>
<proteinExistence type="predicted"/>
<dbReference type="InterPro" id="IPR017451">
    <property type="entry name" value="F-box-assoc_interact_dom"/>
</dbReference>
<dbReference type="InterPro" id="IPR050796">
    <property type="entry name" value="SCF_F-box_component"/>
</dbReference>
<dbReference type="EMBL" id="JAUIZM010000008">
    <property type="protein sequence ID" value="KAK1371913.1"/>
    <property type="molecule type" value="Genomic_DNA"/>
</dbReference>
<dbReference type="NCBIfam" id="TIGR01640">
    <property type="entry name" value="F_box_assoc_1"/>
    <property type="match status" value="1"/>
</dbReference>
<evidence type="ECO:0000313" key="2">
    <source>
        <dbReference type="EMBL" id="KAK1371913.1"/>
    </source>
</evidence>
<evidence type="ECO:0000313" key="3">
    <source>
        <dbReference type="Proteomes" id="UP001237642"/>
    </source>
</evidence>
<dbReference type="SUPFAM" id="SSF81383">
    <property type="entry name" value="F-box domain"/>
    <property type="match status" value="1"/>
</dbReference>
<dbReference type="InterPro" id="IPR036047">
    <property type="entry name" value="F-box-like_dom_sf"/>
</dbReference>
<sequence length="361" mass="41855">MSMALLDNPLSNTLMVKKELKLYKLHKDILAQILVRLPVKYILRCMCIQNSWYNLIRTPTFITLHLNHQKSSTHKRTTYHLFLNLPDDLKLALRFDDVQCEELLVENLPPGLSHLNWYELTHDWHALSHGLICLKLMCSSSLRGIYLWNPLIQKSKLLQQSPLPMYSAKNTMWEALAFGFVPGLGDYVVVHILKPDWFDELEPHPHSVFIGVYSLNTNSWKKITINNFLVHRIERASDVFINDTAFWVGRNFDKDTIVMYFDTKTDTLGEILLPEWASSSVYPDIRIVPYGQSIACFAKRRNSQNSDDWNMWVLEGNSINEFSWKTRTSCTSEEVRGSIVGIKCKGPFVESLVFLDIEEKN</sequence>
<evidence type="ECO:0000259" key="1">
    <source>
        <dbReference type="Pfam" id="PF08268"/>
    </source>
</evidence>
<dbReference type="Pfam" id="PF08268">
    <property type="entry name" value="FBA_3"/>
    <property type="match status" value="1"/>
</dbReference>
<protein>
    <submittedName>
        <fullName evidence="2">F-box domain-containing protein</fullName>
    </submittedName>
</protein>
<gene>
    <name evidence="2" type="ORF">POM88_038005</name>
</gene>
<reference evidence="2" key="2">
    <citation type="submission" date="2023-05" db="EMBL/GenBank/DDBJ databases">
        <authorList>
            <person name="Schelkunov M.I."/>
        </authorList>
    </citation>
    <scope>NUCLEOTIDE SEQUENCE</scope>
    <source>
        <strain evidence="2">Hsosn_3</strain>
        <tissue evidence="2">Leaf</tissue>
    </source>
</reference>